<evidence type="ECO:0000256" key="3">
    <source>
        <dbReference type="ARBA" id="ARBA00022801"/>
    </source>
</evidence>
<reference evidence="5 6" key="1">
    <citation type="journal article" date="2012" name="Genome Biol.">
        <title>Genome and low-iron response of an oceanic diatom adapted to chronic iron limitation.</title>
        <authorList>
            <person name="Lommer M."/>
            <person name="Specht M."/>
            <person name="Roy A.S."/>
            <person name="Kraemer L."/>
            <person name="Andreson R."/>
            <person name="Gutowska M.A."/>
            <person name="Wolf J."/>
            <person name="Bergner S.V."/>
            <person name="Schilhabel M.B."/>
            <person name="Klostermeier U.C."/>
            <person name="Beiko R.G."/>
            <person name="Rosenstiel P."/>
            <person name="Hippler M."/>
            <person name="Laroche J."/>
        </authorList>
    </citation>
    <scope>NUCLEOTIDE SEQUENCE [LARGE SCALE GENOMIC DNA]</scope>
    <source>
        <strain evidence="5 6">CCMP1005</strain>
    </source>
</reference>
<proteinExistence type="inferred from homology"/>
<name>K0RXP8_THAOC</name>
<dbReference type="Pfam" id="PF13180">
    <property type="entry name" value="PDZ_2"/>
    <property type="match status" value="1"/>
</dbReference>
<dbReference type="Gene3D" id="1.10.720.30">
    <property type="entry name" value="SAP domain"/>
    <property type="match status" value="1"/>
</dbReference>
<dbReference type="EMBL" id="AGNL01027197">
    <property type="protein sequence ID" value="EJK57725.1"/>
    <property type="molecule type" value="Genomic_DNA"/>
</dbReference>
<dbReference type="Pfam" id="PF13365">
    <property type="entry name" value="Trypsin_2"/>
    <property type="match status" value="1"/>
</dbReference>
<dbReference type="PANTHER" id="PTHR43343:SF3">
    <property type="entry name" value="PROTEASE DO-LIKE 8, CHLOROPLASTIC"/>
    <property type="match status" value="1"/>
</dbReference>
<dbReference type="GO" id="GO:0006508">
    <property type="term" value="P:proteolysis"/>
    <property type="evidence" value="ECO:0007669"/>
    <property type="project" value="UniProtKB-KW"/>
</dbReference>
<feature type="domain" description="PDZ" evidence="4">
    <location>
        <begin position="458"/>
        <end position="537"/>
    </location>
</feature>
<evidence type="ECO:0000256" key="1">
    <source>
        <dbReference type="ARBA" id="ARBA00010541"/>
    </source>
</evidence>
<dbReference type="eggNOG" id="KOG1320">
    <property type="taxonomic scope" value="Eukaryota"/>
</dbReference>
<dbReference type="SUPFAM" id="SSF50156">
    <property type="entry name" value="PDZ domain-like"/>
    <property type="match status" value="1"/>
</dbReference>
<dbReference type="Proteomes" id="UP000266841">
    <property type="component" value="Unassembled WGS sequence"/>
</dbReference>
<dbReference type="InterPro" id="IPR001478">
    <property type="entry name" value="PDZ"/>
</dbReference>
<keyword evidence="3" id="KW-0378">Hydrolase</keyword>
<organism evidence="5 6">
    <name type="scientific">Thalassiosira oceanica</name>
    <name type="common">Marine diatom</name>
    <dbReference type="NCBI Taxonomy" id="159749"/>
    <lineage>
        <taxon>Eukaryota</taxon>
        <taxon>Sar</taxon>
        <taxon>Stramenopiles</taxon>
        <taxon>Ochrophyta</taxon>
        <taxon>Bacillariophyta</taxon>
        <taxon>Coscinodiscophyceae</taxon>
        <taxon>Thalassiosirophycidae</taxon>
        <taxon>Thalassiosirales</taxon>
        <taxon>Thalassiosiraceae</taxon>
        <taxon>Thalassiosira</taxon>
    </lineage>
</organism>
<dbReference type="InterPro" id="IPR051201">
    <property type="entry name" value="Chloro_Bact_Ser_Proteases"/>
</dbReference>
<evidence type="ECO:0000259" key="4">
    <source>
        <dbReference type="PROSITE" id="PS50106"/>
    </source>
</evidence>
<dbReference type="PANTHER" id="PTHR43343">
    <property type="entry name" value="PEPTIDASE S12"/>
    <property type="match status" value="1"/>
</dbReference>
<dbReference type="GO" id="GO:0004252">
    <property type="term" value="F:serine-type endopeptidase activity"/>
    <property type="evidence" value="ECO:0007669"/>
    <property type="project" value="InterPro"/>
</dbReference>
<dbReference type="InterPro" id="IPR001940">
    <property type="entry name" value="Peptidase_S1C"/>
</dbReference>
<protein>
    <recommendedName>
        <fullName evidence="4">PDZ domain-containing protein</fullName>
    </recommendedName>
</protein>
<dbReference type="InterPro" id="IPR036361">
    <property type="entry name" value="SAP_dom_sf"/>
</dbReference>
<keyword evidence="2" id="KW-0645">Protease</keyword>
<dbReference type="InterPro" id="IPR009003">
    <property type="entry name" value="Peptidase_S1_PA"/>
</dbReference>
<dbReference type="InterPro" id="IPR036034">
    <property type="entry name" value="PDZ_sf"/>
</dbReference>
<dbReference type="SUPFAM" id="SSF68906">
    <property type="entry name" value="SAP domain"/>
    <property type="match status" value="1"/>
</dbReference>
<gene>
    <name evidence="5" type="ORF">THAOC_22204</name>
</gene>
<evidence type="ECO:0000313" key="5">
    <source>
        <dbReference type="EMBL" id="EJK57725.1"/>
    </source>
</evidence>
<comment type="similarity">
    <text evidence="1">Belongs to the peptidase S1C family.</text>
</comment>
<dbReference type="PRINTS" id="PR00834">
    <property type="entry name" value="PROTEASES2C"/>
</dbReference>
<dbReference type="SUPFAM" id="SSF50494">
    <property type="entry name" value="Trypsin-like serine proteases"/>
    <property type="match status" value="1"/>
</dbReference>
<dbReference type="OrthoDB" id="4217619at2759"/>
<sequence length="594" mass="64636">MFKFTPANRRRTLDGRELLGQMQRIVSFDGGGSLRIRVKARQAKNSSRGLTKVNRQGIATKVRKGKGYLGNLRVKMLGLAMKVIPIIAAVSAFCPSPSLPGSFVVANTAGRRQRSNRPSRLSSLYGHVFGRGQIPEIDDVYQLSGGSGSDECLRRVSDAVRGGDYSRELEKLSRLSVTELKSLLDQNDIDYRDCLEKRDLVDRLVENKDRTGYYGEKNDSGLSHEENRVVNTFKRASPSVAFISVGQVQTVQRGFSTSQQDVPTGSGSGFLIKVKLQGMPPLPATIVGYEPEKDIAVLRVSSRRLPEPIHVGASSNLQVGQSVLAVGCPFGLDYTLTKGIVSALGREVKGVGGRPIKGEQLRTFNLLRKAAIKNQLFRKRLHSKVTNSFDFFFLPSSLNCFNVNSDAAINPGNSGGPLLDSRGRLIGVNMAIYSPSGASAGIGFSIPVDTVRRVVNQIIRYGKVVRPSLGLNVANDAFVRSVEVQLRKELKGVMPVEVVKGSPAEKAGITGTLMRSDGSIELGDLITQVNGENVESVEDLLCQLETKKDGEYVTVTLWRKCNQRLTERIRVKLTTSDKLIGGGGARKPVGSAFE</sequence>
<dbReference type="PROSITE" id="PS50106">
    <property type="entry name" value="PDZ"/>
    <property type="match status" value="1"/>
</dbReference>
<accession>K0RXP8</accession>
<dbReference type="SMART" id="SM00228">
    <property type="entry name" value="PDZ"/>
    <property type="match status" value="1"/>
</dbReference>
<comment type="caution">
    <text evidence="5">The sequence shown here is derived from an EMBL/GenBank/DDBJ whole genome shotgun (WGS) entry which is preliminary data.</text>
</comment>
<keyword evidence="6" id="KW-1185">Reference proteome</keyword>
<dbReference type="Gene3D" id="2.40.10.120">
    <property type="match status" value="2"/>
</dbReference>
<evidence type="ECO:0000313" key="6">
    <source>
        <dbReference type="Proteomes" id="UP000266841"/>
    </source>
</evidence>
<evidence type="ECO:0000256" key="2">
    <source>
        <dbReference type="ARBA" id="ARBA00022670"/>
    </source>
</evidence>
<dbReference type="AlphaFoldDB" id="K0RXP8"/>
<dbReference type="Gene3D" id="2.30.42.10">
    <property type="match status" value="1"/>
</dbReference>